<keyword evidence="4" id="KW-1003">Cell membrane</keyword>
<dbReference type="Proteomes" id="UP000032568">
    <property type="component" value="Chromosome"/>
</dbReference>
<dbReference type="InterPro" id="IPR050980">
    <property type="entry name" value="2C_sensor_his_kinase"/>
</dbReference>
<dbReference type="GO" id="GO:0005524">
    <property type="term" value="F:ATP binding"/>
    <property type="evidence" value="ECO:0007669"/>
    <property type="project" value="UniProtKB-KW"/>
</dbReference>
<keyword evidence="10" id="KW-0812">Transmembrane</keyword>
<reference evidence="13 14" key="2">
    <citation type="journal article" date="2022" name="Mar. Drugs">
        <title>Bioassay-Guided Fractionation Leads to the Detection of Cholic Acid Generated by the Rare Thalassomonas sp.</title>
        <authorList>
            <person name="Pheiffer F."/>
            <person name="Schneider Y.K."/>
            <person name="Hansen E.H."/>
            <person name="Andersen J.H."/>
            <person name="Isaksson J."/>
            <person name="Busche T."/>
            <person name="R C."/>
            <person name="Kalinowski J."/>
            <person name="Zyl L.V."/>
            <person name="Trindade M."/>
        </authorList>
    </citation>
    <scope>NUCLEOTIDE SEQUENCE [LARGE SCALE GENOMIC DNA]</scope>
    <source>
        <strain evidence="13 14">A5K-106</strain>
    </source>
</reference>
<dbReference type="InterPro" id="IPR003661">
    <property type="entry name" value="HisK_dim/P_dom"/>
</dbReference>
<keyword evidence="14" id="KW-1185">Reference proteome</keyword>
<dbReference type="AlphaFoldDB" id="A0AAF0C0Q6"/>
<keyword evidence="9" id="KW-0067">ATP-binding</keyword>
<sequence>MKFGSTFISLYLMMILTFTGVSWVLDEYWAQELEQDIESYTGYKSVLFALGDLLNHRPREQWPIILSQASSRLKLPVNLIEKNADSRFKPEHQQMLTGGEVVVYYENTSIRLYHLLGDDTTLITLGPVKVPTRPKQKAFIRVFFLLVTALVILLWLWPLSRDLDALQKSTRLFGKGNLDIKAPTAFTPTIAPVVKTFNMMAERIKALIAEQKELTNAVSHELRTPLARTKFALQMLEKSEDKEKSRQYIRQISSDVTELDELINEMLVYAAFEHDKPVLDFKAHAITDIIEQQIEKLSCFSGELSFIKQTDELMLVCDRHFIDRAINNYLVNAVKYGNGEICIRLSADNDYCYIRVEDNGGGVADDFKSLVFDAFSRGDKSRSRETGGFGLGLAIVQKIMLWHQGRAYVEDSDLGGACFVLCLPLKPHW</sequence>
<protein>
    <recommendedName>
        <fullName evidence="3">histidine kinase</fullName>
        <ecNumber evidence="3">2.7.13.3</ecNumber>
    </recommendedName>
</protein>
<dbReference type="SMART" id="SM00388">
    <property type="entry name" value="HisKA"/>
    <property type="match status" value="1"/>
</dbReference>
<comment type="subcellular location">
    <subcellularLocation>
        <location evidence="2">Cell membrane</location>
        <topology evidence="2">Multi-pass membrane protein</topology>
    </subcellularLocation>
</comment>
<dbReference type="PANTHER" id="PTHR44936:SF10">
    <property type="entry name" value="SENSOR PROTEIN RSTB"/>
    <property type="match status" value="1"/>
</dbReference>
<accession>A0AAF0C0Q6</accession>
<evidence type="ECO:0000256" key="7">
    <source>
        <dbReference type="ARBA" id="ARBA00022741"/>
    </source>
</evidence>
<keyword evidence="8 13" id="KW-0418">Kinase</keyword>
<evidence type="ECO:0000313" key="14">
    <source>
        <dbReference type="Proteomes" id="UP000032568"/>
    </source>
</evidence>
<dbReference type="CDD" id="cd06225">
    <property type="entry name" value="HAMP"/>
    <property type="match status" value="1"/>
</dbReference>
<dbReference type="Gene3D" id="1.10.287.130">
    <property type="match status" value="1"/>
</dbReference>
<keyword evidence="7" id="KW-0547">Nucleotide-binding</keyword>
<evidence type="ECO:0000256" key="9">
    <source>
        <dbReference type="ARBA" id="ARBA00022840"/>
    </source>
</evidence>
<feature type="domain" description="HAMP" evidence="12">
    <location>
        <begin position="157"/>
        <end position="209"/>
    </location>
</feature>
<keyword evidence="10" id="KW-1133">Transmembrane helix</keyword>
<dbReference type="InterPro" id="IPR036890">
    <property type="entry name" value="HATPase_C_sf"/>
</dbReference>
<dbReference type="PANTHER" id="PTHR44936">
    <property type="entry name" value="SENSOR PROTEIN CREC"/>
    <property type="match status" value="1"/>
</dbReference>
<dbReference type="Pfam" id="PF00512">
    <property type="entry name" value="HisKA"/>
    <property type="match status" value="1"/>
</dbReference>
<dbReference type="GO" id="GO:0005886">
    <property type="term" value="C:plasma membrane"/>
    <property type="evidence" value="ECO:0007669"/>
    <property type="project" value="UniProtKB-SubCell"/>
</dbReference>
<evidence type="ECO:0000259" key="12">
    <source>
        <dbReference type="PROSITE" id="PS50885"/>
    </source>
</evidence>
<evidence type="ECO:0000313" key="13">
    <source>
        <dbReference type="EMBL" id="WDD96967.1"/>
    </source>
</evidence>
<dbReference type="PRINTS" id="PR00344">
    <property type="entry name" value="BCTRLSENSOR"/>
</dbReference>
<dbReference type="PROSITE" id="PS50109">
    <property type="entry name" value="HIS_KIN"/>
    <property type="match status" value="1"/>
</dbReference>
<keyword evidence="6" id="KW-0808">Transferase</keyword>
<organism evidence="13 14">
    <name type="scientific">Thalassomonas actiniarum</name>
    <dbReference type="NCBI Taxonomy" id="485447"/>
    <lineage>
        <taxon>Bacteria</taxon>
        <taxon>Pseudomonadati</taxon>
        <taxon>Pseudomonadota</taxon>
        <taxon>Gammaproteobacteria</taxon>
        <taxon>Alteromonadales</taxon>
        <taxon>Colwelliaceae</taxon>
        <taxon>Thalassomonas</taxon>
    </lineage>
</organism>
<evidence type="ECO:0000256" key="1">
    <source>
        <dbReference type="ARBA" id="ARBA00000085"/>
    </source>
</evidence>
<evidence type="ECO:0000259" key="11">
    <source>
        <dbReference type="PROSITE" id="PS50109"/>
    </source>
</evidence>
<feature type="transmembrane region" description="Helical" evidence="10">
    <location>
        <begin position="6"/>
        <end position="25"/>
    </location>
</feature>
<gene>
    <name evidence="13" type="ORF">SG35_016570</name>
</gene>
<dbReference type="InterPro" id="IPR003594">
    <property type="entry name" value="HATPase_dom"/>
</dbReference>
<evidence type="ECO:0000256" key="4">
    <source>
        <dbReference type="ARBA" id="ARBA00022475"/>
    </source>
</evidence>
<dbReference type="SUPFAM" id="SSF47384">
    <property type="entry name" value="Homodimeric domain of signal transducing histidine kinase"/>
    <property type="match status" value="1"/>
</dbReference>
<feature type="domain" description="Histidine kinase" evidence="11">
    <location>
        <begin position="217"/>
        <end position="427"/>
    </location>
</feature>
<dbReference type="EC" id="2.7.13.3" evidence="3"/>
<dbReference type="RefSeq" id="WP_044831601.1">
    <property type="nucleotide sequence ID" value="NZ_CP059735.1"/>
</dbReference>
<keyword evidence="10" id="KW-0472">Membrane</keyword>
<dbReference type="KEGG" id="tact:SG35_016570"/>
<name>A0AAF0C0Q6_9GAMM</name>
<proteinExistence type="predicted"/>
<evidence type="ECO:0000256" key="6">
    <source>
        <dbReference type="ARBA" id="ARBA00022679"/>
    </source>
</evidence>
<dbReference type="GO" id="GO:0000155">
    <property type="term" value="F:phosphorelay sensor kinase activity"/>
    <property type="evidence" value="ECO:0007669"/>
    <property type="project" value="InterPro"/>
</dbReference>
<dbReference type="Gene3D" id="3.30.565.10">
    <property type="entry name" value="Histidine kinase-like ATPase, C-terminal domain"/>
    <property type="match status" value="1"/>
</dbReference>
<evidence type="ECO:0000256" key="3">
    <source>
        <dbReference type="ARBA" id="ARBA00012438"/>
    </source>
</evidence>
<comment type="catalytic activity">
    <reaction evidence="1">
        <text>ATP + protein L-histidine = ADP + protein N-phospho-L-histidine.</text>
        <dbReference type="EC" id="2.7.13.3"/>
    </reaction>
</comment>
<dbReference type="InterPro" id="IPR004358">
    <property type="entry name" value="Sig_transdc_His_kin-like_C"/>
</dbReference>
<feature type="transmembrane region" description="Helical" evidence="10">
    <location>
        <begin position="138"/>
        <end position="157"/>
    </location>
</feature>
<reference evidence="13 14" key="1">
    <citation type="journal article" date="2015" name="Genome Announc.">
        <title>Draft Genome Sequences of Marine Isolates of Thalassomonas viridans and Thalassomonas actiniarum.</title>
        <authorList>
            <person name="Olonade I."/>
            <person name="van Zyl L.J."/>
            <person name="Trindade M."/>
        </authorList>
    </citation>
    <scope>NUCLEOTIDE SEQUENCE [LARGE SCALE GENOMIC DNA]</scope>
    <source>
        <strain evidence="13 14">A5K-106</strain>
    </source>
</reference>
<evidence type="ECO:0000256" key="2">
    <source>
        <dbReference type="ARBA" id="ARBA00004651"/>
    </source>
</evidence>
<dbReference type="CDD" id="cd00082">
    <property type="entry name" value="HisKA"/>
    <property type="match status" value="1"/>
</dbReference>
<dbReference type="Pfam" id="PF02518">
    <property type="entry name" value="HATPase_c"/>
    <property type="match status" value="1"/>
</dbReference>
<evidence type="ECO:0000256" key="10">
    <source>
        <dbReference type="SAM" id="Phobius"/>
    </source>
</evidence>
<dbReference type="InterPro" id="IPR036097">
    <property type="entry name" value="HisK_dim/P_sf"/>
</dbReference>
<dbReference type="SUPFAM" id="SSF55874">
    <property type="entry name" value="ATPase domain of HSP90 chaperone/DNA topoisomerase II/histidine kinase"/>
    <property type="match status" value="1"/>
</dbReference>
<evidence type="ECO:0000256" key="8">
    <source>
        <dbReference type="ARBA" id="ARBA00022777"/>
    </source>
</evidence>
<evidence type="ECO:0000256" key="5">
    <source>
        <dbReference type="ARBA" id="ARBA00022553"/>
    </source>
</evidence>
<keyword evidence="5" id="KW-0597">Phosphoprotein</keyword>
<dbReference type="EMBL" id="CP059735">
    <property type="protein sequence ID" value="WDD96967.1"/>
    <property type="molecule type" value="Genomic_DNA"/>
</dbReference>
<dbReference type="InterPro" id="IPR005467">
    <property type="entry name" value="His_kinase_dom"/>
</dbReference>
<dbReference type="SMART" id="SM00387">
    <property type="entry name" value="HATPase_c"/>
    <property type="match status" value="1"/>
</dbReference>
<dbReference type="InterPro" id="IPR003660">
    <property type="entry name" value="HAMP_dom"/>
</dbReference>
<dbReference type="PROSITE" id="PS50885">
    <property type="entry name" value="HAMP"/>
    <property type="match status" value="1"/>
</dbReference>